<evidence type="ECO:0000313" key="2">
    <source>
        <dbReference type="Proteomes" id="UP000076632"/>
    </source>
</evidence>
<dbReference type="OMA" id="NANILCE"/>
<name>A0A165IHX6_XYLHT</name>
<protein>
    <submittedName>
        <fullName evidence="1">Uncharacterized protein</fullName>
    </submittedName>
</protein>
<dbReference type="OrthoDB" id="5429442at2759"/>
<dbReference type="InParanoid" id="A0A165IHX6"/>
<dbReference type="GeneID" id="28900902"/>
<proteinExistence type="predicted"/>
<organism evidence="1 2">
    <name type="scientific">Xylona heveae (strain CBS 132557 / TC161)</name>
    <dbReference type="NCBI Taxonomy" id="1328760"/>
    <lineage>
        <taxon>Eukaryota</taxon>
        <taxon>Fungi</taxon>
        <taxon>Dikarya</taxon>
        <taxon>Ascomycota</taxon>
        <taxon>Pezizomycotina</taxon>
        <taxon>Xylonomycetes</taxon>
        <taxon>Xylonales</taxon>
        <taxon>Xylonaceae</taxon>
        <taxon>Xylona</taxon>
    </lineage>
</organism>
<dbReference type="Proteomes" id="UP000076632">
    <property type="component" value="Unassembled WGS sequence"/>
</dbReference>
<reference evidence="1 2" key="1">
    <citation type="journal article" date="2016" name="Fungal Biol.">
        <title>The genome of Xylona heveae provides a window into fungal endophytism.</title>
        <authorList>
            <person name="Gazis R."/>
            <person name="Kuo A."/>
            <person name="Riley R."/>
            <person name="LaButti K."/>
            <person name="Lipzen A."/>
            <person name="Lin J."/>
            <person name="Amirebrahimi M."/>
            <person name="Hesse C.N."/>
            <person name="Spatafora J.W."/>
            <person name="Henrissat B."/>
            <person name="Hainaut M."/>
            <person name="Grigoriev I.V."/>
            <person name="Hibbett D.S."/>
        </authorList>
    </citation>
    <scope>NUCLEOTIDE SEQUENCE [LARGE SCALE GENOMIC DNA]</scope>
    <source>
        <strain evidence="1 2">TC161</strain>
    </source>
</reference>
<evidence type="ECO:0000313" key="1">
    <source>
        <dbReference type="EMBL" id="KZF24923.1"/>
    </source>
</evidence>
<keyword evidence="2" id="KW-1185">Reference proteome</keyword>
<dbReference type="RefSeq" id="XP_018190478.1">
    <property type="nucleotide sequence ID" value="XM_018335765.1"/>
</dbReference>
<dbReference type="AlphaFoldDB" id="A0A165IHX6"/>
<accession>A0A165IHX6</accession>
<gene>
    <name evidence="1" type="ORF">L228DRAFT_280214</name>
</gene>
<sequence>MSSETDKRLQVNLKGFSEAVAVSQRAINNNLEALLKIYPEFGEINIRAHDGNMNAQLNSGQVALHITDGNRGMVDYYCRFKSGTVSVWDDDLDDFTDDIDMTGWVFAFGVSMGAINVDEGTEEHKEIRSVINQPGDYSILRLYLDFNTHTISSFNQAASDFCGYEFSESGMISFLAIMLKWGKDITDAVNEEPRKTTIGYSAKVNDPNSVNEEAPTFPPTSVKFQNYEYLAQGQTTPTDGVGAKGDNNVLLYLEMTQHQSFPPEQQLTYSGNFVTPDMDGTICISREVFFDSYLLRTAPSFLLNSLNSSIYAWIAGDRNVHADTEYPSPEKNLKLGPGSDKDGNSDFFTFNPVVDNRTKWEWKQHDYTLDDPREVKLQYWVENNHALELKPGTNQMVLSGEAKIHFKNQYYPIYLFGGNQGCEASATATWAINITLNSVKEGGLEISLNLPDDPNDLFEISPYFDDWPFSNIYPPYGEHLKERMQSAITVAPLWEAARELQTALSSTARFVVPGGGTFFYKNPIFNNNGDVMIEAQYNGVDA</sequence>
<dbReference type="EMBL" id="KV407455">
    <property type="protein sequence ID" value="KZF24923.1"/>
    <property type="molecule type" value="Genomic_DNA"/>
</dbReference>